<keyword evidence="5 8" id="KW-0812">Transmembrane</keyword>
<dbReference type="AlphaFoldDB" id="A0A2H0B646"/>
<evidence type="ECO:0000313" key="9">
    <source>
        <dbReference type="EMBL" id="PIP53094.1"/>
    </source>
</evidence>
<evidence type="ECO:0000256" key="4">
    <source>
        <dbReference type="ARBA" id="ARBA00022679"/>
    </source>
</evidence>
<dbReference type="GO" id="GO:0016763">
    <property type="term" value="F:pentosyltransferase activity"/>
    <property type="evidence" value="ECO:0007669"/>
    <property type="project" value="TreeGrafter"/>
</dbReference>
<name>A0A2H0B646_9BACT</name>
<evidence type="ECO:0000256" key="7">
    <source>
        <dbReference type="ARBA" id="ARBA00023136"/>
    </source>
</evidence>
<dbReference type="PANTHER" id="PTHR33908:SF11">
    <property type="entry name" value="MEMBRANE PROTEIN"/>
    <property type="match status" value="1"/>
</dbReference>
<dbReference type="InterPro" id="IPR050297">
    <property type="entry name" value="LipidA_mod_glycosyltrf_83"/>
</dbReference>
<comment type="subcellular location">
    <subcellularLocation>
        <location evidence="1">Cell membrane</location>
        <topology evidence="1">Multi-pass membrane protein</topology>
    </subcellularLocation>
</comment>
<feature type="transmembrane region" description="Helical" evidence="8">
    <location>
        <begin position="364"/>
        <end position="386"/>
    </location>
</feature>
<comment type="caution">
    <text evidence="9">The sequence shown here is derived from an EMBL/GenBank/DDBJ whole genome shotgun (WGS) entry which is preliminary data.</text>
</comment>
<evidence type="ECO:0000256" key="6">
    <source>
        <dbReference type="ARBA" id="ARBA00022989"/>
    </source>
</evidence>
<keyword evidence="3" id="KW-0328">Glycosyltransferase</keyword>
<keyword evidence="2" id="KW-1003">Cell membrane</keyword>
<keyword evidence="6 8" id="KW-1133">Transmembrane helix</keyword>
<evidence type="ECO:0008006" key="11">
    <source>
        <dbReference type="Google" id="ProtNLM"/>
    </source>
</evidence>
<feature type="transmembrane region" description="Helical" evidence="8">
    <location>
        <begin position="393"/>
        <end position="412"/>
    </location>
</feature>
<evidence type="ECO:0000256" key="8">
    <source>
        <dbReference type="SAM" id="Phobius"/>
    </source>
</evidence>
<protein>
    <recommendedName>
        <fullName evidence="11">Glycosyltransferase RgtA/B/C/D-like domain-containing protein</fullName>
    </recommendedName>
</protein>
<feature type="transmembrane region" description="Helical" evidence="8">
    <location>
        <begin position="337"/>
        <end position="358"/>
    </location>
</feature>
<evidence type="ECO:0000256" key="5">
    <source>
        <dbReference type="ARBA" id="ARBA00022692"/>
    </source>
</evidence>
<evidence type="ECO:0000256" key="3">
    <source>
        <dbReference type="ARBA" id="ARBA00022676"/>
    </source>
</evidence>
<evidence type="ECO:0000256" key="2">
    <source>
        <dbReference type="ARBA" id="ARBA00022475"/>
    </source>
</evidence>
<proteinExistence type="predicted"/>
<accession>A0A2H0B646</accession>
<gene>
    <name evidence="9" type="ORF">COX08_02940</name>
</gene>
<feature type="transmembrane region" description="Helical" evidence="8">
    <location>
        <begin position="89"/>
        <end position="107"/>
    </location>
</feature>
<feature type="transmembrane region" description="Helical" evidence="8">
    <location>
        <begin position="175"/>
        <end position="203"/>
    </location>
</feature>
<feature type="transmembrane region" description="Helical" evidence="8">
    <location>
        <begin position="276"/>
        <end position="298"/>
    </location>
</feature>
<reference evidence="9 10" key="1">
    <citation type="submission" date="2017-09" db="EMBL/GenBank/DDBJ databases">
        <title>Depth-based differentiation of microbial function through sediment-hosted aquifers and enrichment of novel symbionts in the deep terrestrial subsurface.</title>
        <authorList>
            <person name="Probst A.J."/>
            <person name="Ladd B."/>
            <person name="Jarett J.K."/>
            <person name="Geller-Mcgrath D.E."/>
            <person name="Sieber C.M."/>
            <person name="Emerson J.B."/>
            <person name="Anantharaman K."/>
            <person name="Thomas B.C."/>
            <person name="Malmstrom R."/>
            <person name="Stieglmeier M."/>
            <person name="Klingl A."/>
            <person name="Woyke T."/>
            <person name="Ryan C.M."/>
            <person name="Banfield J.F."/>
        </authorList>
    </citation>
    <scope>NUCLEOTIDE SEQUENCE [LARGE SCALE GENOMIC DNA]</scope>
    <source>
        <strain evidence="9">CG23_combo_of_CG06-09_8_20_14_all_34_8</strain>
    </source>
</reference>
<feature type="transmembrane region" description="Helical" evidence="8">
    <location>
        <begin position="119"/>
        <end position="136"/>
    </location>
</feature>
<keyword evidence="7 8" id="KW-0472">Membrane</keyword>
<feature type="transmembrane region" description="Helical" evidence="8">
    <location>
        <begin position="209"/>
        <end position="228"/>
    </location>
</feature>
<evidence type="ECO:0000256" key="1">
    <source>
        <dbReference type="ARBA" id="ARBA00004651"/>
    </source>
</evidence>
<feature type="transmembrane region" description="Helical" evidence="8">
    <location>
        <begin position="310"/>
        <end position="330"/>
    </location>
</feature>
<dbReference type="PANTHER" id="PTHR33908">
    <property type="entry name" value="MANNOSYLTRANSFERASE YKCB-RELATED"/>
    <property type="match status" value="1"/>
</dbReference>
<dbReference type="EMBL" id="PCSR01000069">
    <property type="protein sequence ID" value="PIP53094.1"/>
    <property type="molecule type" value="Genomic_DNA"/>
</dbReference>
<keyword evidence="4" id="KW-0808">Transferase</keyword>
<dbReference type="GO" id="GO:0005886">
    <property type="term" value="C:plasma membrane"/>
    <property type="evidence" value="ECO:0007669"/>
    <property type="project" value="UniProtKB-SubCell"/>
</dbReference>
<feature type="transmembrane region" description="Helical" evidence="8">
    <location>
        <begin position="142"/>
        <end position="163"/>
    </location>
</feature>
<organism evidence="9 10">
    <name type="scientific">Candidatus Beckwithbacteria bacterium CG23_combo_of_CG06-09_8_20_14_all_34_8</name>
    <dbReference type="NCBI Taxonomy" id="1974497"/>
    <lineage>
        <taxon>Bacteria</taxon>
        <taxon>Candidatus Beckwithiibacteriota</taxon>
    </lineage>
</organism>
<sequence>MKKIIILLLIITFTISFFTLGKNPPALYWDEVAIGVDAYSISQTGKDIHGNSWLQAIYPSYGDYKAPVPIWLVSIFTKLFGLSEFSVRLPFFMLSWLGLLGLGWILSQILEEFNIKNKTSLIYLCLFIVSLTPWYWHFSHIGFESGMSLGLLIWSMALVLWGLRKKSWSMLLGTLLGLVTVYTYFSARVIVPIFIFILLLFFGKNAIKKWYWVLISIIIFFVGMQPLLKSPYYLASEQLRWSAANIISNGQAVSESANLIYQNGNAIIARLVYHRYWFIAKAFLENYLTHFSFNFLLLNGDPNLRHHSGWGGQLLLIQIIILISGVYWTIKNRCHHVVWMIWGWLLVAPLTASIPIEVPHASRAIYMLLPIAIFYLLGIMNLYQFFKLKNISINKIVVTIILLSIVNFSLYLEDYLNHYPARSYDSWQVKNKEMTQLALTSYDKYSQIIISDAYRLPALSVLFYQPNLINQIQKENMQINDKQYDWLNGFDKFIFKNTYNLTSNENQLIVN</sequence>
<dbReference type="Proteomes" id="UP000229459">
    <property type="component" value="Unassembled WGS sequence"/>
</dbReference>
<dbReference type="GO" id="GO:0009103">
    <property type="term" value="P:lipopolysaccharide biosynthetic process"/>
    <property type="evidence" value="ECO:0007669"/>
    <property type="project" value="UniProtKB-ARBA"/>
</dbReference>
<evidence type="ECO:0000313" key="10">
    <source>
        <dbReference type="Proteomes" id="UP000229459"/>
    </source>
</evidence>